<organism evidence="4 5">
    <name type="scientific">Rosenbergiella nectarea</name>
    <dbReference type="NCBI Taxonomy" id="988801"/>
    <lineage>
        <taxon>Bacteria</taxon>
        <taxon>Pseudomonadati</taxon>
        <taxon>Pseudomonadota</taxon>
        <taxon>Gammaproteobacteria</taxon>
        <taxon>Enterobacterales</taxon>
        <taxon>Erwiniaceae</taxon>
        <taxon>Rosenbergiella</taxon>
    </lineage>
</organism>
<dbReference type="PANTHER" id="PTHR48267">
    <property type="entry name" value="CUPREDOXIN SUPERFAMILY PROTEIN"/>
    <property type="match status" value="1"/>
</dbReference>
<dbReference type="NCBIfam" id="NF008135">
    <property type="entry name" value="PRK10883.1"/>
    <property type="match status" value="1"/>
</dbReference>
<feature type="domain" description="Plastocyanin-like" evidence="3">
    <location>
        <begin position="55"/>
        <end position="169"/>
    </location>
</feature>
<dbReference type="Gene3D" id="2.60.40.420">
    <property type="entry name" value="Cupredoxins - blue copper proteins"/>
    <property type="match status" value="3"/>
</dbReference>
<gene>
    <name evidence="4" type="ORF">SAMN05216522_102242</name>
</gene>
<dbReference type="InterPro" id="IPR011706">
    <property type="entry name" value="Cu-oxidase_C"/>
</dbReference>
<feature type="domain" description="Plastocyanin-like" evidence="2">
    <location>
        <begin position="361"/>
        <end position="471"/>
    </location>
</feature>
<dbReference type="Pfam" id="PF07731">
    <property type="entry name" value="Cu-oxidase_2"/>
    <property type="match status" value="1"/>
</dbReference>
<dbReference type="InterPro" id="IPR011707">
    <property type="entry name" value="Cu-oxidase-like_N"/>
</dbReference>
<protein>
    <submittedName>
        <fullName evidence="4">Suppressor of ftsI</fullName>
    </submittedName>
</protein>
<dbReference type="InterPro" id="IPR045087">
    <property type="entry name" value="Cu-oxidase_fam"/>
</dbReference>
<dbReference type="AlphaFoldDB" id="A0A1H9FCF6"/>
<dbReference type="STRING" id="988801.SAMN05216522_102242"/>
<feature type="chain" id="PRO_5017324230" evidence="1">
    <location>
        <begin position="29"/>
        <end position="478"/>
    </location>
</feature>
<dbReference type="OrthoDB" id="9757546at2"/>
<evidence type="ECO:0000313" key="4">
    <source>
        <dbReference type="EMBL" id="SEQ35123.1"/>
    </source>
</evidence>
<evidence type="ECO:0000313" key="5">
    <source>
        <dbReference type="Proteomes" id="UP000242515"/>
    </source>
</evidence>
<dbReference type="GO" id="GO:0016491">
    <property type="term" value="F:oxidoreductase activity"/>
    <property type="evidence" value="ECO:0007669"/>
    <property type="project" value="InterPro"/>
</dbReference>
<dbReference type="InterPro" id="IPR006311">
    <property type="entry name" value="TAT_signal"/>
</dbReference>
<dbReference type="Pfam" id="PF07732">
    <property type="entry name" value="Cu-oxidase_3"/>
    <property type="match status" value="1"/>
</dbReference>
<dbReference type="GO" id="GO:0005507">
    <property type="term" value="F:copper ion binding"/>
    <property type="evidence" value="ECO:0007669"/>
    <property type="project" value="InterPro"/>
</dbReference>
<dbReference type="PROSITE" id="PS51318">
    <property type="entry name" value="TAT"/>
    <property type="match status" value="1"/>
</dbReference>
<keyword evidence="5" id="KW-1185">Reference proteome</keyword>
<feature type="signal peptide" evidence="1">
    <location>
        <begin position="1"/>
        <end position="28"/>
    </location>
</feature>
<dbReference type="EMBL" id="FOGC01000002">
    <property type="protein sequence ID" value="SEQ35123.1"/>
    <property type="molecule type" value="Genomic_DNA"/>
</dbReference>
<dbReference type="RefSeq" id="WP_092673109.1">
    <property type="nucleotide sequence ID" value="NZ_FOGC01000002.1"/>
</dbReference>
<evidence type="ECO:0000256" key="1">
    <source>
        <dbReference type="SAM" id="SignalP"/>
    </source>
</evidence>
<accession>A0A1H9FCF6</accession>
<dbReference type="Proteomes" id="UP000242515">
    <property type="component" value="Unassembled WGS sequence"/>
</dbReference>
<name>A0A1H9FCF6_9GAMM</name>
<dbReference type="InterPro" id="IPR008972">
    <property type="entry name" value="Cupredoxin"/>
</dbReference>
<evidence type="ECO:0000259" key="3">
    <source>
        <dbReference type="Pfam" id="PF07732"/>
    </source>
</evidence>
<sequence>MSLTRRKFIQYSAVAAVGPTLLPKAVFAADDEGSNPLYIPPLIESRRGQPIFLMMQEAHWAFNGRNQADCIGFNGMYLGPTVKVWSGDDVKLIYSNRLTESVSMMVSGLHVPGPLSGGAPRLISSEVDWSPILPIRQPAATLWYHSNTSQHAGSQVYRGLAGLWVVEDEVSKQLPLPKHYGVDDIPLIIQDKRLDNFGTPVYEESSTPFLGDTLLVNGSQKPYFNASRGWVRLRLLNASNARRYLLQLSDNRPFTVIAGDQGFMSAPVTTTQLSLAPGERREVLIDLSDGHNVSITAGTEATIMERIRGIFEPSTVLTSTLVLTLRPTGLLPLVTDSVPTSLVSALETGLTSQSRQIRLNDSPAGINDRAWDVKRVDMTVQQGSFERWTVEADLPQSFSVQGAMFLIKSVNGAPPMVEDRGWKDTVWVDGSVELLVTFPQTSSAHFPFIYGSQTLEQFDQGAVGQLLVQPSSTLNSGY</sequence>
<reference evidence="5" key="1">
    <citation type="submission" date="2016-10" db="EMBL/GenBank/DDBJ databases">
        <authorList>
            <person name="Varghese N."/>
            <person name="Submissions S."/>
        </authorList>
    </citation>
    <scope>NUCLEOTIDE SEQUENCE [LARGE SCALE GENOMIC DNA]</scope>
    <source>
        <strain evidence="5">8N4</strain>
    </source>
</reference>
<dbReference type="PANTHER" id="PTHR48267:SF1">
    <property type="entry name" value="BILIRUBIN OXIDASE"/>
    <property type="match status" value="1"/>
</dbReference>
<dbReference type="CDD" id="cd13867">
    <property type="entry name" value="CuRO_2_CueO_FtsP"/>
    <property type="match status" value="1"/>
</dbReference>
<proteinExistence type="predicted"/>
<keyword evidence="1" id="KW-0732">Signal</keyword>
<evidence type="ECO:0000259" key="2">
    <source>
        <dbReference type="Pfam" id="PF07731"/>
    </source>
</evidence>
<dbReference type="SUPFAM" id="SSF49503">
    <property type="entry name" value="Cupredoxins"/>
    <property type="match status" value="3"/>
</dbReference>